<reference evidence="3" key="1">
    <citation type="submission" date="2017-02" db="EMBL/GenBank/DDBJ databases">
        <authorList>
            <person name="Varghese N."/>
            <person name="Submissions S."/>
        </authorList>
    </citation>
    <scope>NUCLEOTIDE SEQUENCE [LARGE SCALE GENOMIC DNA]</scope>
    <source>
        <strain evidence="3">DSM 22270</strain>
    </source>
</reference>
<dbReference type="Proteomes" id="UP000190897">
    <property type="component" value="Unassembled WGS sequence"/>
</dbReference>
<dbReference type="OrthoDB" id="919444at2"/>
<keyword evidence="1" id="KW-1133">Transmembrane helix</keyword>
<sequence length="399" mass="45841">MLLENFYESFCSWSEDKLSDRNWLLKLTFFAVVISLVLAFPPYSLLVDHLKTNGVKLDAWVFIQNQAQDLFHPKDMDYDVRRENMILRWTLPFLSFITNHNVVLILLAQALCGIFFLYNIGRYVYRISADKVITGFFVLAIANIFVSVWTFADIHGYGDGFAYFFLLTALLSRNVFVIFISLQIAFFTDERAVVAGGYLLLWWIVVKAYERQDFSLLGMIRAGLLGESAVVWIAWLCYFGVRNYVLATYFPNHSYSTIGTPVLFANAHRNGLGSSIWSAFEGTWLLMGSALLALILTRRYWLIAALFIGFAVLLATGIYVHDIDRALSYGFPFILAAFFILYQTASESSLRLILFFTMIICVVHPQVFYMGYNKILWLEPLPVKALMLLDKIMSWNMFS</sequence>
<keyword evidence="3" id="KW-1185">Reference proteome</keyword>
<evidence type="ECO:0008006" key="4">
    <source>
        <dbReference type="Google" id="ProtNLM"/>
    </source>
</evidence>
<evidence type="ECO:0000313" key="2">
    <source>
        <dbReference type="EMBL" id="SKC08919.1"/>
    </source>
</evidence>
<feature type="transmembrane region" description="Helical" evidence="1">
    <location>
        <begin position="300"/>
        <end position="320"/>
    </location>
</feature>
<feature type="transmembrane region" description="Helical" evidence="1">
    <location>
        <begin position="222"/>
        <end position="241"/>
    </location>
</feature>
<dbReference type="AlphaFoldDB" id="A0A1T5GKJ9"/>
<feature type="transmembrane region" description="Helical" evidence="1">
    <location>
        <begin position="23"/>
        <end position="46"/>
    </location>
</feature>
<feature type="transmembrane region" description="Helical" evidence="1">
    <location>
        <begin position="91"/>
        <end position="120"/>
    </location>
</feature>
<feature type="transmembrane region" description="Helical" evidence="1">
    <location>
        <begin position="132"/>
        <end position="152"/>
    </location>
</feature>
<feature type="transmembrane region" description="Helical" evidence="1">
    <location>
        <begin position="164"/>
        <end position="186"/>
    </location>
</feature>
<protein>
    <recommendedName>
        <fullName evidence="4">EpsG family protein</fullName>
    </recommendedName>
</protein>
<dbReference type="EMBL" id="FUZA01000006">
    <property type="protein sequence ID" value="SKC08919.1"/>
    <property type="molecule type" value="Genomic_DNA"/>
</dbReference>
<feature type="transmembrane region" description="Helical" evidence="1">
    <location>
        <begin position="326"/>
        <end position="345"/>
    </location>
</feature>
<feature type="transmembrane region" description="Helical" evidence="1">
    <location>
        <begin position="276"/>
        <end position="295"/>
    </location>
</feature>
<keyword evidence="1" id="KW-0472">Membrane</keyword>
<feature type="transmembrane region" description="Helical" evidence="1">
    <location>
        <begin position="192"/>
        <end position="210"/>
    </location>
</feature>
<evidence type="ECO:0000256" key="1">
    <source>
        <dbReference type="SAM" id="Phobius"/>
    </source>
</evidence>
<name>A0A1T5GKJ9_9BACT</name>
<dbReference type="STRING" id="651661.SAMN05660293_04063"/>
<feature type="transmembrane region" description="Helical" evidence="1">
    <location>
        <begin position="352"/>
        <end position="372"/>
    </location>
</feature>
<proteinExistence type="predicted"/>
<gene>
    <name evidence="2" type="ORF">SAMN05660293_04063</name>
</gene>
<accession>A0A1T5GKJ9</accession>
<keyword evidence="1" id="KW-0812">Transmembrane</keyword>
<evidence type="ECO:0000313" key="3">
    <source>
        <dbReference type="Proteomes" id="UP000190897"/>
    </source>
</evidence>
<organism evidence="2 3">
    <name type="scientific">Dyadobacter psychrophilus</name>
    <dbReference type="NCBI Taxonomy" id="651661"/>
    <lineage>
        <taxon>Bacteria</taxon>
        <taxon>Pseudomonadati</taxon>
        <taxon>Bacteroidota</taxon>
        <taxon>Cytophagia</taxon>
        <taxon>Cytophagales</taxon>
        <taxon>Spirosomataceae</taxon>
        <taxon>Dyadobacter</taxon>
    </lineage>
</organism>
<dbReference type="RefSeq" id="WP_082216582.1">
    <property type="nucleotide sequence ID" value="NZ_FUZA01000006.1"/>
</dbReference>